<keyword evidence="1" id="KW-0812">Transmembrane</keyword>
<keyword evidence="4" id="KW-1185">Reference proteome</keyword>
<feature type="transmembrane region" description="Helical" evidence="1">
    <location>
        <begin position="6"/>
        <end position="25"/>
    </location>
</feature>
<organism evidence="3 4">
    <name type="scientific">Litoreibacter roseus</name>
    <dbReference type="NCBI Taxonomy" id="2601869"/>
    <lineage>
        <taxon>Bacteria</taxon>
        <taxon>Pseudomonadati</taxon>
        <taxon>Pseudomonadota</taxon>
        <taxon>Alphaproteobacteria</taxon>
        <taxon>Rhodobacterales</taxon>
        <taxon>Roseobacteraceae</taxon>
        <taxon>Litoreibacter</taxon>
    </lineage>
</organism>
<keyword evidence="1" id="KW-0472">Membrane</keyword>
<dbReference type="CDD" id="cd07341">
    <property type="entry name" value="M56_BlaR1_MecR1_like"/>
    <property type="match status" value="1"/>
</dbReference>
<evidence type="ECO:0000313" key="3">
    <source>
        <dbReference type="EMBL" id="GFE62936.1"/>
    </source>
</evidence>
<dbReference type="InterPro" id="IPR052173">
    <property type="entry name" value="Beta-lactam_resp_regulator"/>
</dbReference>
<dbReference type="PANTHER" id="PTHR34978">
    <property type="entry name" value="POSSIBLE SENSOR-TRANSDUCER PROTEIN BLAR"/>
    <property type="match status" value="1"/>
</dbReference>
<keyword evidence="1" id="KW-1133">Transmembrane helix</keyword>
<evidence type="ECO:0000256" key="1">
    <source>
        <dbReference type="SAM" id="Phobius"/>
    </source>
</evidence>
<feature type="transmembrane region" description="Helical" evidence="1">
    <location>
        <begin position="45"/>
        <end position="65"/>
    </location>
</feature>
<dbReference type="PANTHER" id="PTHR34978:SF3">
    <property type="entry name" value="SLR0241 PROTEIN"/>
    <property type="match status" value="1"/>
</dbReference>
<protein>
    <recommendedName>
        <fullName evidence="2">Peptidase M56 domain-containing protein</fullName>
    </recommendedName>
</protein>
<proteinExistence type="predicted"/>
<dbReference type="OrthoDB" id="7743548at2"/>
<evidence type="ECO:0000259" key="2">
    <source>
        <dbReference type="Pfam" id="PF05569"/>
    </source>
</evidence>
<sequence length="370" mass="41590">MVRLETLAHLYIDANILLVASFLVWSLAKRSLATLGYSQAHRSHLFFAQVTLLAFGIGSCAGLLFGPDGVAGLPLQTLSDWTVRQYLHGNIALDAMTFQQVLNSRDIWVDAMISQTMPVTRAILTLLALGALVHALKLVRQGLGLRKILGQAYVWRTSRRTRVLISDRIDTPFSTRGLFRFYVILPHVLLARPNDLKLVMAHEFQHVRNGDLTWEFALELLRPLFFWNPAFHGWKRDIERVRELNCDQAVIARLSISPQRYLSCLLRVCADSHEPAEPRVVLTGVPFAPKRQPMKAHNLLAERANSMAKNTEPTIRKRTTIAVSLFLAGAVGITAVAIQKQSGWSQDRIMLSTIVNLERLNAIGGMTRDW</sequence>
<feature type="transmembrane region" description="Helical" evidence="1">
    <location>
        <begin position="319"/>
        <end position="338"/>
    </location>
</feature>
<evidence type="ECO:0000313" key="4">
    <source>
        <dbReference type="Proteomes" id="UP000436822"/>
    </source>
</evidence>
<feature type="transmembrane region" description="Helical" evidence="1">
    <location>
        <begin position="119"/>
        <end position="139"/>
    </location>
</feature>
<name>A0A6N6J9Z0_9RHOB</name>
<feature type="domain" description="Peptidase M56" evidence="2">
    <location>
        <begin position="127"/>
        <end position="274"/>
    </location>
</feature>
<dbReference type="Proteomes" id="UP000436822">
    <property type="component" value="Unassembled WGS sequence"/>
</dbReference>
<reference evidence="3 4" key="1">
    <citation type="submission" date="2019-12" db="EMBL/GenBank/DDBJ databases">
        <title>Litoreibacter badius sp. nov., a novel bacteriochlorophyll a-containing bacterium in the genus Litoreibacter.</title>
        <authorList>
            <person name="Kanamuro M."/>
            <person name="Takabe Y."/>
            <person name="Mori K."/>
            <person name="Takaichi S."/>
            <person name="Hanada S."/>
        </authorList>
    </citation>
    <scope>NUCLEOTIDE SEQUENCE [LARGE SCALE GENOMIC DNA]</scope>
    <source>
        <strain evidence="3 4">K6</strain>
    </source>
</reference>
<dbReference type="InterPro" id="IPR008756">
    <property type="entry name" value="Peptidase_M56"/>
</dbReference>
<dbReference type="Pfam" id="PF05569">
    <property type="entry name" value="Peptidase_M56"/>
    <property type="match status" value="1"/>
</dbReference>
<gene>
    <name evidence="3" type="ORF">KIN_00100</name>
</gene>
<dbReference type="AlphaFoldDB" id="A0A6N6J9Z0"/>
<comment type="caution">
    <text evidence="3">The sequence shown here is derived from an EMBL/GenBank/DDBJ whole genome shotgun (WGS) entry which is preliminary data.</text>
</comment>
<dbReference type="EMBL" id="BLJE01000001">
    <property type="protein sequence ID" value="GFE62936.1"/>
    <property type="molecule type" value="Genomic_DNA"/>
</dbReference>
<accession>A0A6N6J9Z0</accession>
<dbReference type="RefSeq" id="WP_159803930.1">
    <property type="nucleotide sequence ID" value="NZ_BLJE01000001.1"/>
</dbReference>